<gene>
    <name evidence="10" type="ORF">EDD71_1237</name>
</gene>
<dbReference type="InterPro" id="IPR000802">
    <property type="entry name" value="Arsenical_pump_ArsB"/>
</dbReference>
<feature type="transmembrane region" description="Helical" evidence="8">
    <location>
        <begin position="177"/>
        <end position="196"/>
    </location>
</feature>
<dbReference type="GO" id="GO:0015105">
    <property type="term" value="F:arsenite transmembrane transporter activity"/>
    <property type="evidence" value="ECO:0007669"/>
    <property type="project" value="InterPro"/>
</dbReference>
<feature type="transmembrane region" description="Helical" evidence="8">
    <location>
        <begin position="359"/>
        <end position="388"/>
    </location>
</feature>
<feature type="transmembrane region" description="Helical" evidence="8">
    <location>
        <begin position="92"/>
        <end position="110"/>
    </location>
</feature>
<evidence type="ECO:0000256" key="4">
    <source>
        <dbReference type="ARBA" id="ARBA00022475"/>
    </source>
</evidence>
<name>A0A4R7KCB8_9CLOT</name>
<dbReference type="InterPro" id="IPR004680">
    <property type="entry name" value="Cit_transptr-like_dom"/>
</dbReference>
<keyword evidence="11" id="KW-1185">Reference proteome</keyword>
<feature type="transmembrane region" description="Helical" evidence="8">
    <location>
        <begin position="280"/>
        <end position="302"/>
    </location>
</feature>
<dbReference type="PANTHER" id="PTHR43568">
    <property type="entry name" value="P PROTEIN"/>
    <property type="match status" value="1"/>
</dbReference>
<evidence type="ECO:0000313" key="11">
    <source>
        <dbReference type="Proteomes" id="UP000295325"/>
    </source>
</evidence>
<accession>A0A4R7KCB8</accession>
<dbReference type="PANTHER" id="PTHR43568:SF1">
    <property type="entry name" value="P PROTEIN"/>
    <property type="match status" value="1"/>
</dbReference>
<proteinExistence type="inferred from homology"/>
<keyword evidence="3" id="KW-0813">Transport</keyword>
<dbReference type="EMBL" id="SOAZ01000023">
    <property type="protein sequence ID" value="TDT50913.1"/>
    <property type="molecule type" value="Genomic_DNA"/>
</dbReference>
<keyword evidence="4" id="KW-1003">Cell membrane</keyword>
<dbReference type="PRINTS" id="PR00758">
    <property type="entry name" value="ARSENICPUMP"/>
</dbReference>
<feature type="transmembrane region" description="Helical" evidence="8">
    <location>
        <begin position="314"/>
        <end position="339"/>
    </location>
</feature>
<evidence type="ECO:0000259" key="9">
    <source>
        <dbReference type="Pfam" id="PF03600"/>
    </source>
</evidence>
<evidence type="ECO:0000256" key="6">
    <source>
        <dbReference type="ARBA" id="ARBA00022989"/>
    </source>
</evidence>
<comment type="similarity">
    <text evidence="2">Belongs to the CitM (TC 2.A.11) transporter family.</text>
</comment>
<comment type="subcellular location">
    <subcellularLocation>
        <location evidence="1">Cell membrane</location>
        <topology evidence="1">Multi-pass membrane protein</topology>
    </subcellularLocation>
</comment>
<dbReference type="Pfam" id="PF03600">
    <property type="entry name" value="CitMHS"/>
    <property type="match status" value="1"/>
</dbReference>
<feature type="transmembrane region" description="Helical" evidence="8">
    <location>
        <begin position="6"/>
        <end position="22"/>
    </location>
</feature>
<dbReference type="RefSeq" id="WP_279233028.1">
    <property type="nucleotide sequence ID" value="NZ_SOAZ01000023.1"/>
</dbReference>
<organism evidence="10 11">
    <name type="scientific">Fonticella tunisiensis</name>
    <dbReference type="NCBI Taxonomy" id="1096341"/>
    <lineage>
        <taxon>Bacteria</taxon>
        <taxon>Bacillati</taxon>
        <taxon>Bacillota</taxon>
        <taxon>Clostridia</taxon>
        <taxon>Eubacteriales</taxon>
        <taxon>Clostridiaceae</taxon>
        <taxon>Fonticella</taxon>
    </lineage>
</organism>
<dbReference type="Proteomes" id="UP000295325">
    <property type="component" value="Unassembled WGS sequence"/>
</dbReference>
<feature type="transmembrane region" description="Helical" evidence="8">
    <location>
        <begin position="224"/>
        <end position="242"/>
    </location>
</feature>
<protein>
    <submittedName>
        <fullName evidence="10">Putative tyrosine transporter P-protein</fullName>
    </submittedName>
</protein>
<dbReference type="AlphaFoldDB" id="A0A4R7KCB8"/>
<keyword evidence="5 8" id="KW-0812">Transmembrane</keyword>
<evidence type="ECO:0000256" key="5">
    <source>
        <dbReference type="ARBA" id="ARBA00022692"/>
    </source>
</evidence>
<evidence type="ECO:0000256" key="2">
    <source>
        <dbReference type="ARBA" id="ARBA00009843"/>
    </source>
</evidence>
<keyword evidence="7 8" id="KW-0472">Membrane</keyword>
<dbReference type="GO" id="GO:0005886">
    <property type="term" value="C:plasma membrane"/>
    <property type="evidence" value="ECO:0007669"/>
    <property type="project" value="UniProtKB-SubCell"/>
</dbReference>
<feature type="domain" description="Citrate transporter-like" evidence="9">
    <location>
        <begin position="19"/>
        <end position="366"/>
    </location>
</feature>
<feature type="transmembrane region" description="Helical" evidence="8">
    <location>
        <begin position="400"/>
        <end position="424"/>
    </location>
</feature>
<dbReference type="InterPro" id="IPR051475">
    <property type="entry name" value="Diverse_Ion_Transporter"/>
</dbReference>
<reference evidence="10 11" key="1">
    <citation type="submission" date="2019-03" db="EMBL/GenBank/DDBJ databases">
        <title>Genomic Encyclopedia of Type Strains, Phase IV (KMG-IV): sequencing the most valuable type-strain genomes for metagenomic binning, comparative biology and taxonomic classification.</title>
        <authorList>
            <person name="Goeker M."/>
        </authorList>
    </citation>
    <scope>NUCLEOTIDE SEQUENCE [LARGE SCALE GENOMIC DNA]</scope>
    <source>
        <strain evidence="10 11">DSM 24455</strain>
    </source>
</reference>
<feature type="transmembrane region" description="Helical" evidence="8">
    <location>
        <begin position="50"/>
        <end position="71"/>
    </location>
</feature>
<evidence type="ECO:0000256" key="1">
    <source>
        <dbReference type="ARBA" id="ARBA00004651"/>
    </source>
</evidence>
<evidence type="ECO:0000313" key="10">
    <source>
        <dbReference type="EMBL" id="TDT50913.1"/>
    </source>
</evidence>
<sequence>MKNLYEIVVIAVFLITFGMIISEKVNRTVAALLGAAVLLIAKIIDQGKAVSFIDYTTIGVLIGMMIIVAITKRTGLFQYLAIKSAKIVKGDPFKLIIVFGIITGMISAFLDNVTTVLLMAPVTLVIARMLKINPIPFMMTEVIASNIGGTATLIGDPPNIMIGSEAGLGFMDFIKNLSPIVMLILVVITFLLSFVYRKELTVNEELKDNIMTLDDRSAIVDKPLLIKSLSVLGLVILGFFLHEKLGYESSIVAIGGATLLLFIGRVDVEEILLEIEWPTIFFFIALFIIVGTLEEVGVISQIAKLIMSVTQGNLMITGLIILWVSAILSAFLDNIPFVATMIPLIKAMGQMSGMDIMPLWWALSLGACLGGNGTLIGASANVVVAGILEKEGQKISFREFTRIGFPMMIVSIVISTVYLLLFYLI</sequence>
<comment type="caution">
    <text evidence="10">The sequence shown here is derived from an EMBL/GenBank/DDBJ whole genome shotgun (WGS) entry which is preliminary data.</text>
</comment>
<evidence type="ECO:0000256" key="8">
    <source>
        <dbReference type="SAM" id="Phobius"/>
    </source>
</evidence>
<keyword evidence="6 8" id="KW-1133">Transmembrane helix</keyword>
<evidence type="ECO:0000256" key="3">
    <source>
        <dbReference type="ARBA" id="ARBA00022448"/>
    </source>
</evidence>
<dbReference type="CDD" id="cd01116">
    <property type="entry name" value="P_permease"/>
    <property type="match status" value="1"/>
</dbReference>
<feature type="transmembrane region" description="Helical" evidence="8">
    <location>
        <begin position="29"/>
        <end position="44"/>
    </location>
</feature>
<evidence type="ECO:0000256" key="7">
    <source>
        <dbReference type="ARBA" id="ARBA00023136"/>
    </source>
</evidence>